<organism evidence="1 2">
    <name type="scientific">Heterotrigona itama</name>
    <dbReference type="NCBI Taxonomy" id="395501"/>
    <lineage>
        <taxon>Eukaryota</taxon>
        <taxon>Metazoa</taxon>
        <taxon>Ecdysozoa</taxon>
        <taxon>Arthropoda</taxon>
        <taxon>Hexapoda</taxon>
        <taxon>Insecta</taxon>
        <taxon>Pterygota</taxon>
        <taxon>Neoptera</taxon>
        <taxon>Endopterygota</taxon>
        <taxon>Hymenoptera</taxon>
        <taxon>Apocrita</taxon>
        <taxon>Aculeata</taxon>
        <taxon>Apoidea</taxon>
        <taxon>Anthophila</taxon>
        <taxon>Apidae</taxon>
        <taxon>Heterotrigona</taxon>
    </lineage>
</organism>
<proteinExistence type="predicted"/>
<reference evidence="1" key="1">
    <citation type="submission" date="2020-07" db="EMBL/GenBank/DDBJ databases">
        <authorList>
            <person name="Nazaruddin N."/>
        </authorList>
    </citation>
    <scope>NUCLEOTIDE SEQUENCE</scope>
</reference>
<sequence>MVKLNGKLLHCTPVHASSVRLLKQSASVFRKSETQRLVEREIKLPANRGGDSVASFVVKAPISLASEKKGEIWKIVAKTEIVSDRSEPLVLENVPLITRKPSANQWVENNIAARPGDASGTKAECHEFRSAWRWYRRVWSLTVGEHGRGSIGLVCSDKGESPDIGQTVECPHVRIGQQDFSLYLIPVSPALWTEVAG</sequence>
<evidence type="ECO:0000313" key="2">
    <source>
        <dbReference type="Proteomes" id="UP000752696"/>
    </source>
</evidence>
<dbReference type="Proteomes" id="UP000752696">
    <property type="component" value="Unassembled WGS sequence"/>
</dbReference>
<keyword evidence="2" id="KW-1185">Reference proteome</keyword>
<accession>A0A6V7HJV7</accession>
<comment type="caution">
    <text evidence="1">The sequence shown here is derived from an EMBL/GenBank/DDBJ whole genome shotgun (WGS) entry which is preliminary data.</text>
</comment>
<gene>
    <name evidence="1" type="ORF">MHI_LOCUS966485</name>
</gene>
<dbReference type="EMBL" id="CAJDYZ010012856">
    <property type="protein sequence ID" value="CAD1480821.1"/>
    <property type="molecule type" value="Genomic_DNA"/>
</dbReference>
<name>A0A6V7HJV7_9HYME</name>
<dbReference type="OrthoDB" id="10433077at2759"/>
<evidence type="ECO:0000313" key="1">
    <source>
        <dbReference type="EMBL" id="CAD1480821.1"/>
    </source>
</evidence>
<protein>
    <submittedName>
        <fullName evidence="1">Uncharacterized protein</fullName>
    </submittedName>
</protein>
<dbReference type="AlphaFoldDB" id="A0A6V7HJV7"/>